<dbReference type="HOGENOM" id="CLU_123235_1_2_9"/>
<keyword evidence="3" id="KW-0963">Cytoplasm</keyword>
<sequence length="144" mass="16233">MVGFIITGHGNFASGLYSACKMLIGERENIEVVDYIDSEKVYDLDKKISSAISNLYGKCEKIIIFCDMINGSPFKRCMVRCIREPNKFYVLTGVNVPILIESISIAENGGNCDSIIEYIKNLFPNTLVEGISKLRDEMKEYEII</sequence>
<dbReference type="GO" id="GO:0009401">
    <property type="term" value="P:phosphoenolpyruvate-dependent sugar phosphotransferase system"/>
    <property type="evidence" value="ECO:0007669"/>
    <property type="project" value="UniProtKB-KW"/>
</dbReference>
<evidence type="ECO:0000256" key="4">
    <source>
        <dbReference type="ARBA" id="ARBA00022597"/>
    </source>
</evidence>
<dbReference type="GO" id="GO:0005737">
    <property type="term" value="C:cytoplasm"/>
    <property type="evidence" value="ECO:0007669"/>
    <property type="project" value="UniProtKB-SubCell"/>
</dbReference>
<comment type="caution">
    <text evidence="9">The sequence shown here is derived from an EMBL/GenBank/DDBJ whole genome shotgun (WGS) entry which is preliminary data.</text>
</comment>
<dbReference type="GO" id="GO:0016020">
    <property type="term" value="C:membrane"/>
    <property type="evidence" value="ECO:0007669"/>
    <property type="project" value="InterPro"/>
</dbReference>
<evidence type="ECO:0000256" key="5">
    <source>
        <dbReference type="ARBA" id="ARBA00022679"/>
    </source>
</evidence>
<keyword evidence="10" id="KW-1185">Reference proteome</keyword>
<gene>
    <name evidence="9" type="ORF">HMPREF0216_02403</name>
</gene>
<reference evidence="9 10" key="1">
    <citation type="submission" date="2012-05" db="EMBL/GenBank/DDBJ databases">
        <authorList>
            <person name="Weinstock G."/>
            <person name="Sodergren E."/>
            <person name="Lobos E.A."/>
            <person name="Fulton L."/>
            <person name="Fulton R."/>
            <person name="Courtney L."/>
            <person name="Fronick C."/>
            <person name="O'Laughlin M."/>
            <person name="Godfrey J."/>
            <person name="Wilson R.M."/>
            <person name="Miner T."/>
            <person name="Farmer C."/>
            <person name="Delehaunty K."/>
            <person name="Cordes M."/>
            <person name="Minx P."/>
            <person name="Tomlinson C."/>
            <person name="Chen J."/>
            <person name="Wollam A."/>
            <person name="Pepin K.H."/>
            <person name="Bhonagiri V."/>
            <person name="Zhang X."/>
            <person name="Suruliraj S."/>
            <person name="Warren W."/>
            <person name="Mitreva M."/>
            <person name="Mardis E.R."/>
            <person name="Wilson R.K."/>
        </authorList>
    </citation>
    <scope>NUCLEOTIDE SEQUENCE [LARGE SCALE GENOMIC DNA]</scope>
    <source>
        <strain evidence="9 10">DSM 1785</strain>
    </source>
</reference>
<dbReference type="InterPro" id="IPR033887">
    <property type="entry name" value="PTS_IIA_man"/>
</dbReference>
<proteinExistence type="predicted"/>
<keyword evidence="4" id="KW-0762">Sugar transport</keyword>
<keyword evidence="5" id="KW-0808">Transferase</keyword>
<dbReference type="PATRIC" id="fig|545697.3.peg.2367"/>
<evidence type="ECO:0000256" key="6">
    <source>
        <dbReference type="ARBA" id="ARBA00022683"/>
    </source>
</evidence>
<dbReference type="PANTHER" id="PTHR33799:SF1">
    <property type="entry name" value="PTS SYSTEM MANNOSE-SPECIFIC EIIAB COMPONENT-RELATED"/>
    <property type="match status" value="1"/>
</dbReference>
<protein>
    <submittedName>
        <fullName evidence="9">PTS system fructose IIA component</fullName>
    </submittedName>
</protein>
<dbReference type="InterPro" id="IPR004701">
    <property type="entry name" value="PTS_EIIA_man-typ"/>
</dbReference>
<accession>L1QD10</accession>
<dbReference type="PANTHER" id="PTHR33799">
    <property type="entry name" value="PTS PERMEASE-RELATED-RELATED"/>
    <property type="match status" value="1"/>
</dbReference>
<dbReference type="EMBL" id="AMEZ01000064">
    <property type="protein sequence ID" value="EKY25821.1"/>
    <property type="molecule type" value="Genomic_DNA"/>
</dbReference>
<evidence type="ECO:0000256" key="1">
    <source>
        <dbReference type="ARBA" id="ARBA00004496"/>
    </source>
</evidence>
<keyword evidence="6" id="KW-0598">Phosphotransferase system</keyword>
<dbReference type="eggNOG" id="COG2893">
    <property type="taxonomic scope" value="Bacteria"/>
</dbReference>
<dbReference type="OrthoDB" id="9799827at2"/>
<keyword evidence="7" id="KW-0418">Kinase</keyword>
<evidence type="ECO:0000256" key="3">
    <source>
        <dbReference type="ARBA" id="ARBA00022490"/>
    </source>
</evidence>
<dbReference type="Gene3D" id="3.40.50.510">
    <property type="entry name" value="Phosphotransferase system, mannose-type IIA component"/>
    <property type="match status" value="1"/>
</dbReference>
<dbReference type="Pfam" id="PF03610">
    <property type="entry name" value="EIIA-man"/>
    <property type="match status" value="1"/>
</dbReference>
<dbReference type="Proteomes" id="UP000010420">
    <property type="component" value="Unassembled WGS sequence"/>
</dbReference>
<dbReference type="GO" id="GO:0016301">
    <property type="term" value="F:kinase activity"/>
    <property type="evidence" value="ECO:0007669"/>
    <property type="project" value="UniProtKB-KW"/>
</dbReference>
<dbReference type="InterPro" id="IPR036662">
    <property type="entry name" value="PTS_EIIA_man-typ_sf"/>
</dbReference>
<organism evidence="9 10">
    <name type="scientific">Clostridium celatum DSM 1785</name>
    <dbReference type="NCBI Taxonomy" id="545697"/>
    <lineage>
        <taxon>Bacteria</taxon>
        <taxon>Bacillati</taxon>
        <taxon>Bacillota</taxon>
        <taxon>Clostridia</taxon>
        <taxon>Eubacteriales</taxon>
        <taxon>Clostridiaceae</taxon>
        <taxon>Clostridium</taxon>
    </lineage>
</organism>
<dbReference type="STRING" id="545697.HMPREF0216_02403"/>
<evidence type="ECO:0000313" key="10">
    <source>
        <dbReference type="Proteomes" id="UP000010420"/>
    </source>
</evidence>
<evidence type="ECO:0000256" key="7">
    <source>
        <dbReference type="ARBA" id="ARBA00022777"/>
    </source>
</evidence>
<dbReference type="InterPro" id="IPR051471">
    <property type="entry name" value="Bacterial_PTS_sugar_comp"/>
</dbReference>
<evidence type="ECO:0000256" key="2">
    <source>
        <dbReference type="ARBA" id="ARBA00022448"/>
    </source>
</evidence>
<feature type="domain" description="PTS EIIA type-4" evidence="8">
    <location>
        <begin position="1"/>
        <end position="131"/>
    </location>
</feature>
<dbReference type="RefSeq" id="WP_005214220.1">
    <property type="nucleotide sequence ID" value="NZ_KB291655.1"/>
</dbReference>
<dbReference type="CDD" id="cd00006">
    <property type="entry name" value="PTS_IIA_man"/>
    <property type="match status" value="1"/>
</dbReference>
<comment type="subcellular location">
    <subcellularLocation>
        <location evidence="1">Cytoplasm</location>
    </subcellularLocation>
</comment>
<keyword evidence="2" id="KW-0813">Transport</keyword>
<name>L1QD10_9CLOT</name>
<dbReference type="AlphaFoldDB" id="L1QD10"/>
<dbReference type="SUPFAM" id="SSF53062">
    <property type="entry name" value="PTS system fructose IIA component-like"/>
    <property type="match status" value="1"/>
</dbReference>
<evidence type="ECO:0000313" key="9">
    <source>
        <dbReference type="EMBL" id="EKY25821.1"/>
    </source>
</evidence>
<evidence type="ECO:0000259" key="8">
    <source>
        <dbReference type="PROSITE" id="PS51096"/>
    </source>
</evidence>
<dbReference type="PROSITE" id="PS51096">
    <property type="entry name" value="PTS_EIIA_TYPE_4"/>
    <property type="match status" value="1"/>
</dbReference>